<proteinExistence type="predicted"/>
<feature type="compositionally biased region" description="Low complexity" evidence="1">
    <location>
        <begin position="150"/>
        <end position="167"/>
    </location>
</feature>
<evidence type="ECO:0000256" key="1">
    <source>
        <dbReference type="SAM" id="MobiDB-lite"/>
    </source>
</evidence>
<organism evidence="4 5">
    <name type="scientific">Salinihabitans flavidus</name>
    <dbReference type="NCBI Taxonomy" id="569882"/>
    <lineage>
        <taxon>Bacteria</taxon>
        <taxon>Pseudomonadati</taxon>
        <taxon>Pseudomonadota</taxon>
        <taxon>Alphaproteobacteria</taxon>
        <taxon>Rhodobacterales</taxon>
        <taxon>Roseobacteraceae</taxon>
        <taxon>Salinihabitans</taxon>
    </lineage>
</organism>
<evidence type="ECO:0000313" key="5">
    <source>
        <dbReference type="Proteomes" id="UP000198893"/>
    </source>
</evidence>
<dbReference type="RefSeq" id="WP_245729407.1">
    <property type="nucleotide sequence ID" value="NZ_FODS01000008.1"/>
</dbReference>
<feature type="transmembrane region" description="Helical" evidence="2">
    <location>
        <begin position="299"/>
        <end position="322"/>
    </location>
</feature>
<keyword evidence="2" id="KW-0472">Membrane</keyword>
<dbReference type="NCBIfam" id="TIGR02098">
    <property type="entry name" value="MJ0042_CXXC"/>
    <property type="match status" value="1"/>
</dbReference>
<gene>
    <name evidence="4" type="ORF">SAMN04490248_10833</name>
</gene>
<feature type="domain" description="Zinc finger/thioredoxin putative" evidence="3">
    <location>
        <begin position="1"/>
        <end position="36"/>
    </location>
</feature>
<keyword evidence="5" id="KW-1185">Reference proteome</keyword>
<keyword evidence="2" id="KW-0812">Transmembrane</keyword>
<accession>A0A1H8R801</accession>
<reference evidence="4 5" key="1">
    <citation type="submission" date="2016-10" db="EMBL/GenBank/DDBJ databases">
        <authorList>
            <person name="de Groot N.N."/>
        </authorList>
    </citation>
    <scope>NUCLEOTIDE SEQUENCE [LARGE SCALE GENOMIC DNA]</scope>
    <source>
        <strain evidence="4 5">DSM 27842</strain>
    </source>
</reference>
<feature type="region of interest" description="Disordered" evidence="1">
    <location>
        <begin position="38"/>
        <end position="247"/>
    </location>
</feature>
<name>A0A1H8R801_9RHOB</name>
<evidence type="ECO:0000313" key="4">
    <source>
        <dbReference type="EMBL" id="SEO62542.1"/>
    </source>
</evidence>
<dbReference type="EMBL" id="FODS01000008">
    <property type="protein sequence ID" value="SEO62542.1"/>
    <property type="molecule type" value="Genomic_DNA"/>
</dbReference>
<dbReference type="Pfam" id="PF13717">
    <property type="entry name" value="Zn_ribbon_4"/>
    <property type="match status" value="1"/>
</dbReference>
<feature type="compositionally biased region" description="Acidic residues" evidence="1">
    <location>
        <begin position="114"/>
        <end position="129"/>
    </location>
</feature>
<evidence type="ECO:0000256" key="2">
    <source>
        <dbReference type="SAM" id="Phobius"/>
    </source>
</evidence>
<feature type="compositionally biased region" description="Basic residues" evidence="1">
    <location>
        <begin position="228"/>
        <end position="238"/>
    </location>
</feature>
<evidence type="ECO:0000259" key="3">
    <source>
        <dbReference type="Pfam" id="PF13717"/>
    </source>
</evidence>
<feature type="compositionally biased region" description="Basic and acidic residues" evidence="1">
    <location>
        <begin position="188"/>
        <end position="203"/>
    </location>
</feature>
<dbReference type="AlphaFoldDB" id="A0A1H8R801"/>
<protein>
    <submittedName>
        <fullName evidence="4">MJ0042 family finger-like domain-containing protein</fullName>
    </submittedName>
</protein>
<dbReference type="STRING" id="569882.SAMN04490248_10833"/>
<dbReference type="Proteomes" id="UP000198893">
    <property type="component" value="Unassembled WGS sequence"/>
</dbReference>
<dbReference type="InterPro" id="IPR011723">
    <property type="entry name" value="Znf/thioredoxin_put"/>
</dbReference>
<sequence length="370" mass="40257">MRLICPNCGAQYEVPDQVIPQDGRDVECSSCGQTWFQAHPDDDDALSGEIGGSVPDAPADDPFEGPVQWPQEPPAPATSDDDGSAPVADAPPETAVDDAGSEQAPDDRTSPVPDDWESDEPQSEAESWEDPATAHQSTPPAGAEDHIPGEEPAAPGDDGGDTLPPDTDQQERPAAPPRRRLDPAVADVLREEAEREARARAEEAASGLESQPDLGLDTSETEEDRRARETRRRMKHLRGLPDDARTPDAEIGAEAIPASSRRELLPDIEEINSTLRSTEDRAHATRIAPVSHSETWRRVGFRIGFGFMMLIAAGLIFAYLYAPSIATFQPQFAPMVDHYVAWVNDSRIWLDDQVTQMMLWLESKAATANG</sequence>
<keyword evidence="2" id="KW-1133">Transmembrane helix</keyword>